<reference evidence="6" key="1">
    <citation type="submission" date="2017-09" db="EMBL/GenBank/DDBJ databases">
        <title>The Reconstruction of 2,631 Draft Metagenome-Assembled Genomes from the Global Oceans.</title>
        <authorList>
            <person name="Tully B.J."/>
            <person name="Graham E.D."/>
            <person name="Heidelberg J.F."/>
        </authorList>
    </citation>
    <scope>NUCLEOTIDE SEQUENCE [LARGE SCALE GENOMIC DNA]</scope>
</reference>
<dbReference type="GO" id="GO:0009063">
    <property type="term" value="P:amino acid catabolic process"/>
    <property type="evidence" value="ECO:0007669"/>
    <property type="project" value="InterPro"/>
</dbReference>
<dbReference type="InterPro" id="IPR018110">
    <property type="entry name" value="Mandel_Rmase/mucon_lact_enz_CS"/>
</dbReference>
<dbReference type="EMBL" id="NZEX01000095">
    <property type="protein sequence ID" value="MAH63479.1"/>
    <property type="molecule type" value="Genomic_DNA"/>
</dbReference>
<name>A0A2D6YJY2_9DELT</name>
<gene>
    <name evidence="5" type="ORF">CMN54_08560</name>
</gene>
<evidence type="ECO:0000313" key="6">
    <source>
        <dbReference type="Proteomes" id="UP000226525"/>
    </source>
</evidence>
<dbReference type="SUPFAM" id="SSF51604">
    <property type="entry name" value="Enolase C-terminal domain-like"/>
    <property type="match status" value="1"/>
</dbReference>
<dbReference type="GO" id="GO:0016836">
    <property type="term" value="F:hydro-lyase activity"/>
    <property type="evidence" value="ECO:0007669"/>
    <property type="project" value="TreeGrafter"/>
</dbReference>
<dbReference type="InterPro" id="IPR029017">
    <property type="entry name" value="Enolase-like_N"/>
</dbReference>
<dbReference type="PANTHER" id="PTHR13794">
    <property type="entry name" value="ENOLASE SUPERFAMILY, MANDELATE RACEMASE"/>
    <property type="match status" value="1"/>
</dbReference>
<dbReference type="SFLD" id="SFLDG00179">
    <property type="entry name" value="mandelate_racemase"/>
    <property type="match status" value="1"/>
</dbReference>
<dbReference type="Gene3D" id="3.30.390.10">
    <property type="entry name" value="Enolase-like, N-terminal domain"/>
    <property type="match status" value="1"/>
</dbReference>
<keyword evidence="2" id="KW-0479">Metal-binding</keyword>
<sequence length="440" mass="49250">MLIKEFEVIDLRVPTSDSLLGSDPFHRKPNYSAVLTRLHLERDLTGISVNFTIGAGNDWIAYAVKDLTQLVIGRSLGEFIEDPGGFHKMLLDHHQLRWMGDGMGRMIIGSIINALWDLWAKVEDKPLWKLLVDLPPQTVIDCIDWRYLRDALDPAEALEFLQQNLGSKAGREKQLHQRGPKAYSTAGWLGLTDAEIIQTIEQVKLQGLDCFKMKVGLNVQQDRERLAFIRSAIGEDSLLMLDANQIWGVKEAISHMLQLIEFRPHWIEEPTARDDVLGYQQIGAVLRGHGVGLACGEQVPSPVIFKQLLQKGVIQFCQIDATRLSGVNDVMAVILLAAKYHVPVCPHGGGIGLCNMIQHYAIWDQIAVSGNSDGQVVEYLNFLQEDVFLEPVRMHQGSYVLPSQPGWGLEMKEDFVREHAYPAGKVWQGRESSGGVTFLA</sequence>
<dbReference type="InterPro" id="IPR013342">
    <property type="entry name" value="Mandelate_racemase_C"/>
</dbReference>
<evidence type="ECO:0000313" key="5">
    <source>
        <dbReference type="EMBL" id="MAH63479.1"/>
    </source>
</evidence>
<evidence type="ECO:0000256" key="3">
    <source>
        <dbReference type="ARBA" id="ARBA00022842"/>
    </source>
</evidence>
<dbReference type="GO" id="GO:0000287">
    <property type="term" value="F:magnesium ion binding"/>
    <property type="evidence" value="ECO:0007669"/>
    <property type="project" value="TreeGrafter"/>
</dbReference>
<dbReference type="Pfam" id="PF13378">
    <property type="entry name" value="MR_MLE_C"/>
    <property type="match status" value="1"/>
</dbReference>
<dbReference type="SFLD" id="SFLDS00001">
    <property type="entry name" value="Enolase"/>
    <property type="match status" value="1"/>
</dbReference>
<proteinExistence type="predicted"/>
<dbReference type="AlphaFoldDB" id="A0A2D6YJY2"/>
<accession>A0A2D6YJY2</accession>
<evidence type="ECO:0000256" key="1">
    <source>
        <dbReference type="ARBA" id="ARBA00001946"/>
    </source>
</evidence>
<dbReference type="GO" id="GO:0016052">
    <property type="term" value="P:carbohydrate catabolic process"/>
    <property type="evidence" value="ECO:0007669"/>
    <property type="project" value="TreeGrafter"/>
</dbReference>
<feature type="domain" description="Mandelate racemase/muconate lactonizing enzyme C-terminal" evidence="4">
    <location>
        <begin position="193"/>
        <end position="289"/>
    </location>
</feature>
<dbReference type="Proteomes" id="UP000226525">
    <property type="component" value="Unassembled WGS sequence"/>
</dbReference>
<comment type="cofactor">
    <cofactor evidence="1">
        <name>Mg(2+)</name>
        <dbReference type="ChEBI" id="CHEBI:18420"/>
    </cofactor>
</comment>
<protein>
    <submittedName>
        <fullName evidence="5">Mandelate racemase/muconate lactonizing enzyme domain-containing protein</fullName>
    </submittedName>
</protein>
<dbReference type="InterPro" id="IPR029065">
    <property type="entry name" value="Enolase_C-like"/>
</dbReference>
<dbReference type="PANTHER" id="PTHR13794:SF58">
    <property type="entry name" value="MITOCHONDRIAL ENOLASE SUPERFAMILY MEMBER 1"/>
    <property type="match status" value="1"/>
</dbReference>
<dbReference type="PROSITE" id="PS00909">
    <property type="entry name" value="MR_MLE_2"/>
    <property type="match status" value="1"/>
</dbReference>
<dbReference type="InterPro" id="IPR046945">
    <property type="entry name" value="RHMD-like"/>
</dbReference>
<keyword evidence="3" id="KW-0460">Magnesium</keyword>
<dbReference type="SUPFAM" id="SSF54826">
    <property type="entry name" value="Enolase N-terminal domain-like"/>
    <property type="match status" value="1"/>
</dbReference>
<evidence type="ECO:0000259" key="4">
    <source>
        <dbReference type="SMART" id="SM00922"/>
    </source>
</evidence>
<dbReference type="SMART" id="SM00922">
    <property type="entry name" value="MR_MLE"/>
    <property type="match status" value="1"/>
</dbReference>
<comment type="caution">
    <text evidence="5">The sequence shown here is derived from an EMBL/GenBank/DDBJ whole genome shotgun (WGS) entry which is preliminary data.</text>
</comment>
<dbReference type="InterPro" id="IPR036849">
    <property type="entry name" value="Enolase-like_C_sf"/>
</dbReference>
<organism evidence="5 6">
    <name type="scientific">SAR324 cluster bacterium</name>
    <dbReference type="NCBI Taxonomy" id="2024889"/>
    <lineage>
        <taxon>Bacteria</taxon>
        <taxon>Deltaproteobacteria</taxon>
        <taxon>SAR324 cluster</taxon>
    </lineage>
</organism>
<dbReference type="Gene3D" id="3.20.20.120">
    <property type="entry name" value="Enolase-like C-terminal domain"/>
    <property type="match status" value="1"/>
</dbReference>
<evidence type="ECO:0000256" key="2">
    <source>
        <dbReference type="ARBA" id="ARBA00022723"/>
    </source>
</evidence>